<dbReference type="EMBL" id="AEUW02000001">
    <property type="protein sequence ID" value="EHJ53264.1"/>
    <property type="molecule type" value="Genomic_DNA"/>
</dbReference>
<dbReference type="PANTHER" id="PTHR43054">
    <property type="match status" value="1"/>
</dbReference>
<dbReference type="InterPro" id="IPR036291">
    <property type="entry name" value="NAD(P)-bd_dom_sf"/>
</dbReference>
<dbReference type="eggNOG" id="COG0673">
    <property type="taxonomic scope" value="Bacteria"/>
</dbReference>
<feature type="domain" description="Gfo/Idh/MocA-like oxidoreductase N-terminal" evidence="1">
    <location>
        <begin position="3"/>
        <end position="118"/>
    </location>
</feature>
<dbReference type="Pfam" id="PF22725">
    <property type="entry name" value="GFO_IDH_MocA_C3"/>
    <property type="match status" value="1"/>
</dbReference>
<dbReference type="Gene3D" id="3.40.50.720">
    <property type="entry name" value="NAD(P)-binding Rossmann-like Domain"/>
    <property type="match status" value="1"/>
</dbReference>
<dbReference type="PANTHER" id="PTHR43054:SF1">
    <property type="entry name" value="SCYLLO-INOSITOL 2-DEHYDROGENASE (NADP(+)) IOLU"/>
    <property type="match status" value="1"/>
</dbReference>
<dbReference type="OrthoDB" id="9815825at2"/>
<organism evidence="3 4">
    <name type="scientific">Streptococcus macacae NCTC 11558</name>
    <dbReference type="NCBI Taxonomy" id="764298"/>
    <lineage>
        <taxon>Bacteria</taxon>
        <taxon>Bacillati</taxon>
        <taxon>Bacillota</taxon>
        <taxon>Bacilli</taxon>
        <taxon>Lactobacillales</taxon>
        <taxon>Streptococcaceae</taxon>
        <taxon>Streptococcus</taxon>
    </lineage>
</organism>
<dbReference type="InterPro" id="IPR055170">
    <property type="entry name" value="GFO_IDH_MocA-like_dom"/>
</dbReference>
<feature type="domain" description="GFO/IDH/MocA-like oxidoreductase" evidence="2">
    <location>
        <begin position="166"/>
        <end position="246"/>
    </location>
</feature>
<gene>
    <name evidence="3" type="ORF">STRMA_1045</name>
</gene>
<evidence type="ECO:0000259" key="2">
    <source>
        <dbReference type="Pfam" id="PF22725"/>
    </source>
</evidence>
<dbReference type="SUPFAM" id="SSF51735">
    <property type="entry name" value="NAD(P)-binding Rossmann-fold domains"/>
    <property type="match status" value="1"/>
</dbReference>
<evidence type="ECO:0000313" key="3">
    <source>
        <dbReference type="EMBL" id="EHJ53264.1"/>
    </source>
</evidence>
<dbReference type="SUPFAM" id="SSF55347">
    <property type="entry name" value="Glyceraldehyde-3-phosphate dehydrogenase-like, C-terminal domain"/>
    <property type="match status" value="1"/>
</dbReference>
<dbReference type="STRING" id="764298.STRMA_1045"/>
<comment type="caution">
    <text evidence="3">The sequence shown here is derived from an EMBL/GenBank/DDBJ whole genome shotgun (WGS) entry which is preliminary data.</text>
</comment>
<evidence type="ECO:0000313" key="4">
    <source>
        <dbReference type="Proteomes" id="UP000003573"/>
    </source>
</evidence>
<dbReference type="Gene3D" id="3.30.360.10">
    <property type="entry name" value="Dihydrodipicolinate Reductase, domain 2"/>
    <property type="match status" value="1"/>
</dbReference>
<dbReference type="Proteomes" id="UP000003573">
    <property type="component" value="Unassembled WGS sequence"/>
</dbReference>
<sequence length="328" mass="36942">MLNLGIIGTGTISHQFIEAAQLTQQYHLKAVYSRQLERAQNFLARYETKNLACYDDLKAFLASDFDILYLASPNALHYQHAKAALEAGKHLIVEKPAFSTPQELEAILKLAEEKSLYFFEAARNYHEDSLAVIKQFLADKTVVGANFSYIKYSSKMKDLLAGKMPNVFSDKFSGGALVDLGIYPIYAALKLFGKPKSVNYTASQLANSIDLNGNGNLIYPHFHIALRTGKNYDALNHAEIYTRDGTLILNHIQGISSAHFRRHDGSRKELTLPEMEHLMSAEAKHFADMLNHKNETLYQTWLEDARSASQILYQMRQSAGIVFEADNK</sequence>
<dbReference type="AlphaFoldDB" id="G5JUQ5"/>
<accession>G5JUQ5</accession>
<evidence type="ECO:0000259" key="1">
    <source>
        <dbReference type="Pfam" id="PF01408"/>
    </source>
</evidence>
<dbReference type="RefSeq" id="WP_003082255.1">
    <property type="nucleotide sequence ID" value="NZ_AEUW02000001.1"/>
</dbReference>
<proteinExistence type="predicted"/>
<dbReference type="GO" id="GO:0000166">
    <property type="term" value="F:nucleotide binding"/>
    <property type="evidence" value="ECO:0007669"/>
    <property type="project" value="InterPro"/>
</dbReference>
<name>G5JUQ5_9STRE</name>
<protein>
    <submittedName>
        <fullName evidence="3">Dihydrodipicolinate reductase domain protein</fullName>
    </submittedName>
</protein>
<keyword evidence="4" id="KW-1185">Reference proteome</keyword>
<dbReference type="Pfam" id="PF01408">
    <property type="entry name" value="GFO_IDH_MocA"/>
    <property type="match status" value="1"/>
</dbReference>
<reference evidence="3 4" key="1">
    <citation type="journal article" date="2014" name="Int. J. Syst. Evol. Microbiol.">
        <title>Phylogenomics and the dynamic genome evolution of the genus Streptococcus.</title>
        <authorList>
            <consortium name="The Broad Institute Genome Sequencing Platform"/>
            <person name="Richards V.P."/>
            <person name="Palmer S.R."/>
            <person name="Pavinski Bitar P.D."/>
            <person name="Qin X."/>
            <person name="Weinstock G.M."/>
            <person name="Highlander S.K."/>
            <person name="Town C.D."/>
            <person name="Burne R.A."/>
            <person name="Stanhope M.J."/>
        </authorList>
    </citation>
    <scope>NUCLEOTIDE SEQUENCE [LARGE SCALE GENOMIC DNA]</scope>
    <source>
        <strain evidence="3 4">NCTC 11558</strain>
    </source>
</reference>
<dbReference type="InterPro" id="IPR000683">
    <property type="entry name" value="Gfo/Idh/MocA-like_OxRdtase_N"/>
</dbReference>